<evidence type="ECO:0000313" key="28">
    <source>
        <dbReference type="Proteomes" id="UP000081671"/>
    </source>
</evidence>
<evidence type="ECO:0000256" key="19">
    <source>
        <dbReference type="ARBA" id="ARBA00038848"/>
    </source>
</evidence>
<keyword evidence="6" id="KW-0963">Cytoplasm</keyword>
<dbReference type="RefSeq" id="XP_012870466.1">
    <property type="nucleotide sequence ID" value="XM_013015012.1"/>
</dbReference>
<evidence type="ECO:0000256" key="5">
    <source>
        <dbReference type="ARBA" id="ARBA00022475"/>
    </source>
</evidence>
<dbReference type="GO" id="GO:0016787">
    <property type="term" value="F:hydrolase activity"/>
    <property type="evidence" value="ECO:0007669"/>
    <property type="project" value="UniProtKB-KW"/>
</dbReference>
<evidence type="ECO:0000256" key="10">
    <source>
        <dbReference type="ARBA" id="ARBA00022832"/>
    </source>
</evidence>
<keyword evidence="13" id="KW-0496">Mitochondrion</keyword>
<dbReference type="SUPFAM" id="SSF54637">
    <property type="entry name" value="Thioesterase/thiol ester dehydrase-isomerase"/>
    <property type="match status" value="1"/>
</dbReference>
<comment type="catalytic activity">
    <reaction evidence="23">
        <text>hexadecanoyl-CoA + H2O = hexadecanoate + CoA + H(+)</text>
        <dbReference type="Rhea" id="RHEA:16645"/>
        <dbReference type="ChEBI" id="CHEBI:7896"/>
        <dbReference type="ChEBI" id="CHEBI:15377"/>
        <dbReference type="ChEBI" id="CHEBI:15378"/>
        <dbReference type="ChEBI" id="CHEBI:57287"/>
        <dbReference type="ChEBI" id="CHEBI:57379"/>
        <dbReference type="EC" id="3.1.2.2"/>
    </reaction>
    <physiologicalReaction direction="left-to-right" evidence="23">
        <dbReference type="Rhea" id="RHEA:16646"/>
    </physiologicalReaction>
</comment>
<evidence type="ECO:0000256" key="22">
    <source>
        <dbReference type="ARBA" id="ARBA00047588"/>
    </source>
</evidence>
<keyword evidence="10" id="KW-0276">Fatty acid metabolism</keyword>
<comment type="catalytic activity">
    <reaction evidence="24">
        <text>decanoyl-CoA + H2O = decanoate + CoA + H(+)</text>
        <dbReference type="Rhea" id="RHEA:40059"/>
        <dbReference type="ChEBI" id="CHEBI:15377"/>
        <dbReference type="ChEBI" id="CHEBI:15378"/>
        <dbReference type="ChEBI" id="CHEBI:27689"/>
        <dbReference type="ChEBI" id="CHEBI:57287"/>
        <dbReference type="ChEBI" id="CHEBI:61430"/>
    </reaction>
    <physiologicalReaction direction="left-to-right" evidence="24">
        <dbReference type="Rhea" id="RHEA:40060"/>
    </physiologicalReaction>
</comment>
<evidence type="ECO:0000256" key="3">
    <source>
        <dbReference type="ARBA" id="ARBA00004632"/>
    </source>
</evidence>
<evidence type="ECO:0000256" key="20">
    <source>
        <dbReference type="ARBA" id="ARBA00040123"/>
    </source>
</evidence>
<dbReference type="InterPro" id="IPR029069">
    <property type="entry name" value="HotDog_dom_sf"/>
</dbReference>
<evidence type="ECO:0000256" key="4">
    <source>
        <dbReference type="ARBA" id="ARBA00004637"/>
    </source>
</evidence>
<organism evidence="28 29">
    <name type="scientific">Dipodomys ordii</name>
    <name type="common">Ord's kangaroo rat</name>
    <dbReference type="NCBI Taxonomy" id="10020"/>
    <lineage>
        <taxon>Eukaryota</taxon>
        <taxon>Metazoa</taxon>
        <taxon>Chordata</taxon>
        <taxon>Craniata</taxon>
        <taxon>Vertebrata</taxon>
        <taxon>Euteleostomi</taxon>
        <taxon>Mammalia</taxon>
        <taxon>Eutheria</taxon>
        <taxon>Euarchontoglires</taxon>
        <taxon>Glires</taxon>
        <taxon>Rodentia</taxon>
        <taxon>Castorimorpha</taxon>
        <taxon>Heteromyidae</taxon>
        <taxon>Dipodomyinae</taxon>
        <taxon>Dipodomys</taxon>
    </lineage>
</organism>
<accession>A0A1S3F1G6</accession>
<proteinExistence type="inferred from homology"/>
<dbReference type="OrthoDB" id="506431at2759"/>
<protein>
    <recommendedName>
        <fullName evidence="20">Acyl-coenzyme A thioesterase THEM4</fullName>
        <ecNumber evidence="19">3.1.2.2</ecNumber>
    </recommendedName>
    <alternativeName>
        <fullName evidence="21">Thioesterase superfamily member 4</fullName>
    </alternativeName>
</protein>
<evidence type="ECO:0000256" key="25">
    <source>
        <dbReference type="ARBA" id="ARBA00048074"/>
    </source>
</evidence>
<evidence type="ECO:0000256" key="23">
    <source>
        <dbReference type="ARBA" id="ARBA00047734"/>
    </source>
</evidence>
<dbReference type="PANTHER" id="PTHR12418:SF19">
    <property type="entry name" value="ACYL-COENZYME A THIOESTERASE THEM4"/>
    <property type="match status" value="1"/>
</dbReference>
<dbReference type="EC" id="3.1.2.2" evidence="19"/>
<dbReference type="GO" id="GO:0005758">
    <property type="term" value="C:mitochondrial intermembrane space"/>
    <property type="evidence" value="ECO:0007669"/>
    <property type="project" value="UniProtKB-SubCell"/>
</dbReference>
<dbReference type="PANTHER" id="PTHR12418">
    <property type="entry name" value="ACYL-COENZYME A THIOESTERASE THEM4"/>
    <property type="match status" value="1"/>
</dbReference>
<evidence type="ECO:0000256" key="8">
    <source>
        <dbReference type="ARBA" id="ARBA00022792"/>
    </source>
</evidence>
<evidence type="ECO:0000256" key="26">
    <source>
        <dbReference type="ARBA" id="ARBA00048180"/>
    </source>
</evidence>
<comment type="subcellular location">
    <subcellularLocation>
        <location evidence="3">Cell projection</location>
        <location evidence="3">Ruffle membrane</location>
    </subcellularLocation>
    <subcellularLocation>
        <location evidence="1">Cytoplasm</location>
    </subcellularLocation>
    <subcellularLocation>
        <location evidence="4">Mitochondrion inner membrane</location>
        <topology evidence="4">Peripheral membrane protein</topology>
    </subcellularLocation>
    <subcellularLocation>
        <location evidence="2">Mitochondrion intermembrane space</location>
    </subcellularLocation>
</comment>
<evidence type="ECO:0000256" key="18">
    <source>
        <dbReference type="ARBA" id="ARBA00038456"/>
    </source>
</evidence>
<evidence type="ECO:0000256" key="24">
    <source>
        <dbReference type="ARBA" id="ARBA00047969"/>
    </source>
</evidence>
<keyword evidence="8" id="KW-0999">Mitochondrion inner membrane</keyword>
<evidence type="ECO:0000256" key="14">
    <source>
        <dbReference type="ARBA" id="ARBA00023136"/>
    </source>
</evidence>
<evidence type="ECO:0000256" key="17">
    <source>
        <dbReference type="ARBA" id="ARBA00037002"/>
    </source>
</evidence>
<dbReference type="GO" id="GO:0032587">
    <property type="term" value="C:ruffle membrane"/>
    <property type="evidence" value="ECO:0007669"/>
    <property type="project" value="UniProtKB-SubCell"/>
</dbReference>
<comment type="catalytic activity">
    <reaction evidence="17">
        <text>(9Z)-octadecenoyl-CoA + H2O = (9Z)-octadecenoate + CoA + H(+)</text>
        <dbReference type="Rhea" id="RHEA:40139"/>
        <dbReference type="ChEBI" id="CHEBI:15377"/>
        <dbReference type="ChEBI" id="CHEBI:15378"/>
        <dbReference type="ChEBI" id="CHEBI:30823"/>
        <dbReference type="ChEBI" id="CHEBI:57287"/>
        <dbReference type="ChEBI" id="CHEBI:57387"/>
    </reaction>
    <physiologicalReaction direction="left-to-right" evidence="17">
        <dbReference type="Rhea" id="RHEA:40140"/>
    </physiologicalReaction>
</comment>
<reference evidence="29" key="1">
    <citation type="submission" date="2025-08" db="UniProtKB">
        <authorList>
            <consortium name="RefSeq"/>
        </authorList>
    </citation>
    <scope>IDENTIFICATION</scope>
    <source>
        <tissue evidence="29">Kidney</tissue>
    </source>
</reference>
<dbReference type="GO" id="GO:0006631">
    <property type="term" value="P:fatty acid metabolic process"/>
    <property type="evidence" value="ECO:0007669"/>
    <property type="project" value="UniProtKB-KW"/>
</dbReference>
<evidence type="ECO:0000256" key="9">
    <source>
        <dbReference type="ARBA" id="ARBA00022801"/>
    </source>
</evidence>
<dbReference type="InParanoid" id="A0A1S3F1G6"/>
<evidence type="ECO:0000256" key="13">
    <source>
        <dbReference type="ARBA" id="ARBA00023128"/>
    </source>
</evidence>
<evidence type="ECO:0000256" key="15">
    <source>
        <dbReference type="ARBA" id="ARBA00023273"/>
    </source>
</evidence>
<dbReference type="STRING" id="10020.ENSDORP00000014426"/>
<dbReference type="AlphaFoldDB" id="A0A1S3F1G6"/>
<evidence type="ECO:0000256" key="16">
    <source>
        <dbReference type="ARBA" id="ARBA00035852"/>
    </source>
</evidence>
<dbReference type="FunCoup" id="A0A1S3F1G6">
    <property type="interactions" value="1218"/>
</dbReference>
<dbReference type="Pfam" id="PF03061">
    <property type="entry name" value="4HBT"/>
    <property type="match status" value="1"/>
</dbReference>
<keyword evidence="15" id="KW-0966">Cell projection</keyword>
<keyword evidence="11" id="KW-0809">Transit peptide</keyword>
<keyword evidence="28" id="KW-1185">Reference proteome</keyword>
<comment type="catalytic activity">
    <reaction evidence="16">
        <text>(5Z,8Z,11Z,14Z)-eicosatetraenoyl-CoA + H2O = (5Z,8Z,11Z,14Z)-eicosatetraenoate + CoA + H(+)</text>
        <dbReference type="Rhea" id="RHEA:40151"/>
        <dbReference type="ChEBI" id="CHEBI:15377"/>
        <dbReference type="ChEBI" id="CHEBI:15378"/>
        <dbReference type="ChEBI" id="CHEBI:32395"/>
        <dbReference type="ChEBI" id="CHEBI:57287"/>
        <dbReference type="ChEBI" id="CHEBI:57368"/>
    </reaction>
    <physiologicalReaction direction="left-to-right" evidence="16">
        <dbReference type="Rhea" id="RHEA:40152"/>
    </physiologicalReaction>
</comment>
<dbReference type="InterPro" id="IPR006683">
    <property type="entry name" value="Thioestr_dom"/>
</dbReference>
<dbReference type="CDD" id="cd03443">
    <property type="entry name" value="PaaI_thioesterase"/>
    <property type="match status" value="1"/>
</dbReference>
<comment type="catalytic activity">
    <reaction evidence="25">
        <text>dodecanoyl-CoA + H2O = dodecanoate + CoA + H(+)</text>
        <dbReference type="Rhea" id="RHEA:30135"/>
        <dbReference type="ChEBI" id="CHEBI:15377"/>
        <dbReference type="ChEBI" id="CHEBI:15378"/>
        <dbReference type="ChEBI" id="CHEBI:18262"/>
        <dbReference type="ChEBI" id="CHEBI:57287"/>
        <dbReference type="ChEBI" id="CHEBI:57375"/>
    </reaction>
    <physiologicalReaction direction="left-to-right" evidence="25">
        <dbReference type="Rhea" id="RHEA:30136"/>
    </physiologicalReaction>
</comment>
<evidence type="ECO:0000256" key="7">
    <source>
        <dbReference type="ARBA" id="ARBA00022703"/>
    </source>
</evidence>
<gene>
    <name evidence="29" type="primary">Them4</name>
</gene>
<dbReference type="InterPro" id="IPR052365">
    <property type="entry name" value="THEM4/THEM5_acyl-CoA_thioest"/>
</dbReference>
<evidence type="ECO:0000256" key="2">
    <source>
        <dbReference type="ARBA" id="ARBA00004569"/>
    </source>
</evidence>
<evidence type="ECO:0000259" key="27">
    <source>
        <dbReference type="Pfam" id="PF03061"/>
    </source>
</evidence>
<name>A0A1S3F1G6_DIPOR</name>
<sequence>MVTREERDRRQATGRERGDTWKLISVCKSHKLLPKSPSGRCPHPCQPASPPALRITRDVDFSVASASLTYLGSFSNDLSTFITTEEHEWVYQAAQARRDEIYLTGIYFVAQPLAGRSLAGSRLTWERVRFFSGEGEVCSQSAPRAMLRSGATHLRTLRSGSVEVWRSFSSEKVTHKDHAVPNPSWSKDLRFLFDQFMKKCEDGSWKRLSSYRKLPPEHLKDFQTQFIDPSYSKEEYMLKSQLFTRSFEDGMGFEYVVFCNDVEKKTVCLFQGGPFLQGVPGFLHGGATASIIDVALGKCAARAGGIVMTANLNINYKRSTV</sequence>
<evidence type="ECO:0000256" key="6">
    <source>
        <dbReference type="ARBA" id="ARBA00022490"/>
    </source>
</evidence>
<dbReference type="CTD" id="117145"/>
<comment type="catalytic activity">
    <reaction evidence="22">
        <text>octanoyl-CoA + H2O = octanoate + CoA + H(+)</text>
        <dbReference type="Rhea" id="RHEA:30143"/>
        <dbReference type="ChEBI" id="CHEBI:15377"/>
        <dbReference type="ChEBI" id="CHEBI:15378"/>
        <dbReference type="ChEBI" id="CHEBI:25646"/>
        <dbReference type="ChEBI" id="CHEBI:57287"/>
        <dbReference type="ChEBI" id="CHEBI:57386"/>
    </reaction>
    <physiologicalReaction direction="left-to-right" evidence="22">
        <dbReference type="Rhea" id="RHEA:30144"/>
    </physiologicalReaction>
</comment>
<evidence type="ECO:0000256" key="21">
    <source>
        <dbReference type="ARBA" id="ARBA00043210"/>
    </source>
</evidence>
<dbReference type="GeneID" id="105984736"/>
<keyword evidence="7" id="KW-0053">Apoptosis</keyword>
<comment type="similarity">
    <text evidence="18">Belongs to the THEM4/THEM5 thioesterase family.</text>
</comment>
<feature type="domain" description="Thioesterase" evidence="27">
    <location>
        <begin position="281"/>
        <end position="319"/>
    </location>
</feature>
<keyword evidence="9" id="KW-0378">Hydrolase</keyword>
<dbReference type="Proteomes" id="UP000081671">
    <property type="component" value="Unplaced"/>
</dbReference>
<dbReference type="GO" id="GO:0006915">
    <property type="term" value="P:apoptotic process"/>
    <property type="evidence" value="ECO:0007669"/>
    <property type="project" value="UniProtKB-KW"/>
</dbReference>
<evidence type="ECO:0000256" key="12">
    <source>
        <dbReference type="ARBA" id="ARBA00023098"/>
    </source>
</evidence>
<evidence type="ECO:0000256" key="11">
    <source>
        <dbReference type="ARBA" id="ARBA00022946"/>
    </source>
</evidence>
<keyword evidence="12" id="KW-0443">Lipid metabolism</keyword>
<keyword evidence="14" id="KW-0472">Membrane</keyword>
<evidence type="ECO:0000256" key="1">
    <source>
        <dbReference type="ARBA" id="ARBA00004496"/>
    </source>
</evidence>
<keyword evidence="5" id="KW-1003">Cell membrane</keyword>
<dbReference type="Gene3D" id="3.10.129.10">
    <property type="entry name" value="Hotdog Thioesterase"/>
    <property type="match status" value="1"/>
</dbReference>
<comment type="catalytic activity">
    <reaction evidence="26">
        <text>tetradecanoyl-CoA + H2O = tetradecanoate + CoA + H(+)</text>
        <dbReference type="Rhea" id="RHEA:40119"/>
        <dbReference type="ChEBI" id="CHEBI:15377"/>
        <dbReference type="ChEBI" id="CHEBI:15378"/>
        <dbReference type="ChEBI" id="CHEBI:30807"/>
        <dbReference type="ChEBI" id="CHEBI:57287"/>
        <dbReference type="ChEBI" id="CHEBI:57385"/>
    </reaction>
    <physiologicalReaction direction="left-to-right" evidence="26">
        <dbReference type="Rhea" id="RHEA:40120"/>
    </physiologicalReaction>
</comment>
<dbReference type="KEGG" id="dord:105984736"/>
<dbReference type="GO" id="GO:0005743">
    <property type="term" value="C:mitochondrial inner membrane"/>
    <property type="evidence" value="ECO:0007669"/>
    <property type="project" value="UniProtKB-SubCell"/>
</dbReference>
<evidence type="ECO:0000313" key="29">
    <source>
        <dbReference type="RefSeq" id="XP_012870466.1"/>
    </source>
</evidence>